<dbReference type="InterPro" id="IPR017896">
    <property type="entry name" value="4Fe4S_Fe-S-bd"/>
</dbReference>
<evidence type="ECO:0000313" key="5">
    <source>
        <dbReference type="EMBL" id="VXA54762.1"/>
    </source>
</evidence>
<evidence type="ECO:0000256" key="1">
    <source>
        <dbReference type="ARBA" id="ARBA00022723"/>
    </source>
</evidence>
<keyword evidence="1" id="KW-0479">Metal-binding</keyword>
<evidence type="ECO:0000313" key="6">
    <source>
        <dbReference type="Proteomes" id="UP000430404"/>
    </source>
</evidence>
<dbReference type="AlphaFoldDB" id="A0A653K1Z2"/>
<accession>A0A653K1Z2</accession>
<evidence type="ECO:0000256" key="2">
    <source>
        <dbReference type="ARBA" id="ARBA00023004"/>
    </source>
</evidence>
<feature type="domain" description="4Fe-4S ferredoxin-type" evidence="4">
    <location>
        <begin position="7"/>
        <end position="32"/>
    </location>
</feature>
<evidence type="ECO:0000256" key="3">
    <source>
        <dbReference type="ARBA" id="ARBA00023014"/>
    </source>
</evidence>
<name>A0A653K1Z2_9GAMM</name>
<dbReference type="SUPFAM" id="SSF54862">
    <property type="entry name" value="4Fe-4S ferredoxins"/>
    <property type="match status" value="1"/>
</dbReference>
<dbReference type="Pfam" id="PF00037">
    <property type="entry name" value="Fer4"/>
    <property type="match status" value="1"/>
</dbReference>
<dbReference type="GO" id="GO:0051536">
    <property type="term" value="F:iron-sulfur cluster binding"/>
    <property type="evidence" value="ECO:0007669"/>
    <property type="project" value="UniProtKB-KW"/>
</dbReference>
<dbReference type="GO" id="GO:0046872">
    <property type="term" value="F:metal ion binding"/>
    <property type="evidence" value="ECO:0007669"/>
    <property type="project" value="UniProtKB-KW"/>
</dbReference>
<dbReference type="InterPro" id="IPR017900">
    <property type="entry name" value="4Fe4S_Fe_S_CS"/>
</dbReference>
<dbReference type="EMBL" id="CABWKZ010000010">
    <property type="protein sequence ID" value="VXA54762.1"/>
    <property type="molecule type" value="Genomic_DNA"/>
</dbReference>
<sequence>MPIRQINMALLITNACINCDMCLPECPNQAINEGAKVYEIDPERCTECVGFYTAPTCLAVCPIDCIQPDPARVESPDQLLIKFNNLNLFKH</sequence>
<protein>
    <submittedName>
        <fullName evidence="5">Ferredoxin (4Fe-4S cluster-containing protein) (Fdx-like)</fullName>
    </submittedName>
</protein>
<keyword evidence="2" id="KW-0408">Iron</keyword>
<dbReference type="InterPro" id="IPR047927">
    <property type="entry name" value="YfhL-like"/>
</dbReference>
<dbReference type="Proteomes" id="UP000430404">
    <property type="component" value="Unassembled WGS sequence"/>
</dbReference>
<proteinExistence type="predicted"/>
<dbReference type="Gene3D" id="3.30.70.20">
    <property type="match status" value="1"/>
</dbReference>
<evidence type="ECO:0000259" key="4">
    <source>
        <dbReference type="PROSITE" id="PS51379"/>
    </source>
</evidence>
<organism evidence="5 6">
    <name type="scientific">Acinetobacter proteolyticus</name>
    <dbReference type="NCBI Taxonomy" id="1776741"/>
    <lineage>
        <taxon>Bacteria</taxon>
        <taxon>Pseudomonadati</taxon>
        <taxon>Pseudomonadota</taxon>
        <taxon>Gammaproteobacteria</taxon>
        <taxon>Moraxellales</taxon>
        <taxon>Moraxellaceae</taxon>
        <taxon>Acinetobacter</taxon>
    </lineage>
</organism>
<gene>
    <name evidence="5" type="primary">yfhL</name>
    <name evidence="5" type="ORF">ACI8B_180228</name>
</gene>
<keyword evidence="3" id="KW-0411">Iron-sulfur</keyword>
<dbReference type="PROSITE" id="PS51379">
    <property type="entry name" value="4FE4S_FER_2"/>
    <property type="match status" value="2"/>
</dbReference>
<feature type="domain" description="4Fe-4S ferredoxin-type" evidence="4">
    <location>
        <begin position="36"/>
        <end position="71"/>
    </location>
</feature>
<dbReference type="NCBIfam" id="NF033683">
    <property type="entry name" value="di_4Fe-4S_YfhL"/>
    <property type="match status" value="1"/>
</dbReference>
<dbReference type="PROSITE" id="PS00198">
    <property type="entry name" value="4FE4S_FER_1"/>
    <property type="match status" value="1"/>
</dbReference>
<reference evidence="5 6" key="1">
    <citation type="submission" date="2019-10" db="EMBL/GenBank/DDBJ databases">
        <authorList>
            <person name="Karimi E."/>
        </authorList>
    </citation>
    <scope>NUCLEOTIDE SEQUENCE [LARGE SCALE GENOMIC DNA]</scope>
    <source>
        <strain evidence="5">Acinetobacter sp. 8BE</strain>
    </source>
</reference>